<dbReference type="AlphaFoldDB" id="A0A4T0FR82"/>
<comment type="pathway">
    <text evidence="1 8">Amino-acid biosynthesis; L-histidine biosynthesis; L-histidine from 5-phospho-alpha-D-ribose 1-diphosphate: step 8/9.</text>
</comment>
<organism evidence="10 11">
    <name type="scientific">Wallemia hederae</name>
    <dbReference type="NCBI Taxonomy" id="1540922"/>
    <lineage>
        <taxon>Eukaryota</taxon>
        <taxon>Fungi</taxon>
        <taxon>Dikarya</taxon>
        <taxon>Basidiomycota</taxon>
        <taxon>Wallemiomycotina</taxon>
        <taxon>Wallemiomycetes</taxon>
        <taxon>Wallemiales</taxon>
        <taxon>Wallemiaceae</taxon>
        <taxon>Wallemia</taxon>
    </lineage>
</organism>
<accession>A0A4T0FR82</accession>
<evidence type="ECO:0000256" key="6">
    <source>
        <dbReference type="ARBA" id="ARBA00023102"/>
    </source>
</evidence>
<comment type="caution">
    <text evidence="10">The sequence shown here is derived from an EMBL/GenBank/DDBJ whole genome shotgun (WGS) entry which is preliminary data.</text>
</comment>
<dbReference type="PANTHER" id="PTHR21039:SF0">
    <property type="entry name" value="HISTIDINOL-PHOSPHATASE"/>
    <property type="match status" value="1"/>
</dbReference>
<dbReference type="CDD" id="cd12110">
    <property type="entry name" value="PHP_HisPPase_Hisj_like"/>
    <property type="match status" value="1"/>
</dbReference>
<comment type="catalytic activity">
    <reaction evidence="7 8">
        <text>L-histidinol phosphate + H2O = L-histidinol + phosphate</text>
        <dbReference type="Rhea" id="RHEA:14465"/>
        <dbReference type="ChEBI" id="CHEBI:15377"/>
        <dbReference type="ChEBI" id="CHEBI:43474"/>
        <dbReference type="ChEBI" id="CHEBI:57699"/>
        <dbReference type="ChEBI" id="CHEBI:57980"/>
        <dbReference type="EC" id="3.1.3.15"/>
    </reaction>
</comment>
<dbReference type="PANTHER" id="PTHR21039">
    <property type="entry name" value="HISTIDINOL PHOSPHATASE-RELATED"/>
    <property type="match status" value="1"/>
</dbReference>
<evidence type="ECO:0000256" key="5">
    <source>
        <dbReference type="ARBA" id="ARBA00022801"/>
    </source>
</evidence>
<evidence type="ECO:0000313" key="10">
    <source>
        <dbReference type="EMBL" id="TIA91267.1"/>
    </source>
</evidence>
<evidence type="ECO:0000256" key="4">
    <source>
        <dbReference type="ARBA" id="ARBA00022605"/>
    </source>
</evidence>
<dbReference type="InterPro" id="IPR004013">
    <property type="entry name" value="PHP_dom"/>
</dbReference>
<dbReference type="EC" id="3.1.3.15" evidence="3 8"/>
<name>A0A4T0FR82_9BASI</name>
<dbReference type="InterPro" id="IPR016195">
    <property type="entry name" value="Pol/histidinol_Pase-like"/>
</dbReference>
<reference evidence="10 11" key="1">
    <citation type="submission" date="2019-03" db="EMBL/GenBank/DDBJ databases">
        <title>Sequencing 23 genomes of Wallemia ichthyophaga.</title>
        <authorList>
            <person name="Gostincar C."/>
        </authorList>
    </citation>
    <scope>NUCLEOTIDE SEQUENCE [LARGE SCALE GENOMIC DNA]</scope>
    <source>
        <strain evidence="10 11">EXF-5753</strain>
    </source>
</reference>
<dbReference type="Proteomes" id="UP000310189">
    <property type="component" value="Unassembled WGS sequence"/>
</dbReference>
<dbReference type="GO" id="GO:0004401">
    <property type="term" value="F:histidinol-phosphatase activity"/>
    <property type="evidence" value="ECO:0007669"/>
    <property type="project" value="UniProtKB-UniRule"/>
</dbReference>
<dbReference type="OrthoDB" id="5957391at2759"/>
<comment type="similarity">
    <text evidence="2 8">Belongs to the PHP hydrolase family. HisK subfamily.</text>
</comment>
<evidence type="ECO:0000256" key="2">
    <source>
        <dbReference type="ARBA" id="ARBA00009152"/>
    </source>
</evidence>
<evidence type="ECO:0000256" key="8">
    <source>
        <dbReference type="RuleBase" id="RU366003"/>
    </source>
</evidence>
<dbReference type="InterPro" id="IPR010140">
    <property type="entry name" value="Histidinol_P_phosphatase_HisJ"/>
</dbReference>
<proteinExistence type="inferred from homology"/>
<dbReference type="GO" id="GO:0000105">
    <property type="term" value="P:L-histidine biosynthetic process"/>
    <property type="evidence" value="ECO:0007669"/>
    <property type="project" value="UniProtKB-UniRule"/>
</dbReference>
<keyword evidence="4 8" id="KW-0028">Amino-acid biosynthesis</keyword>
<sequence length="367" mass="42774">MLTAAAATTYDGSAQPRWIAEWYMEEIREKIHLRRRWLYGSNRGLVCNFQQVTMPFSHHSHSGEFCRHAKGTLDQVVRSAVDKQFRLFGLSEHAPRYRTEDLYPEENDMLPQDTTNVFAEYVTEAHRLKEAYRSQIALLVGLETDYITELDLQRTQSLLQHYNNSDTPIEYIVGSVHHAFEIPIDFDEQTFHKALDKAGSRERLYVEYYTRLLHLVKTLQPEVVGHIDLIRLYEPHIRLQEYPDAWKLLDEIVQYTASYGGLIEVNAAAVRKGWATPYPAADILTLVQTHKARLTLSDDTHTPENVGLNYWRVFEYLKSHDIRDLYHLESCDRGAEGAGRRGYTVVKKYDGLWSTDDFWRTCNPSWK</sequence>
<dbReference type="GO" id="GO:0005737">
    <property type="term" value="C:cytoplasm"/>
    <property type="evidence" value="ECO:0007669"/>
    <property type="project" value="TreeGrafter"/>
</dbReference>
<evidence type="ECO:0000256" key="7">
    <source>
        <dbReference type="ARBA" id="ARBA00049158"/>
    </source>
</evidence>
<keyword evidence="5 8" id="KW-0378">Hydrolase</keyword>
<dbReference type="Pfam" id="PF02811">
    <property type="entry name" value="PHP"/>
    <property type="match status" value="1"/>
</dbReference>
<protein>
    <recommendedName>
        <fullName evidence="3 8">Histidinol-phosphatase</fullName>
        <shortName evidence="8">HolPase</shortName>
        <ecNumber evidence="3 8">3.1.3.15</ecNumber>
    </recommendedName>
</protein>
<dbReference type="EMBL" id="SPNW01000013">
    <property type="protein sequence ID" value="TIA91267.1"/>
    <property type="molecule type" value="Genomic_DNA"/>
</dbReference>
<dbReference type="NCBIfam" id="TIGR01856">
    <property type="entry name" value="hisJ_fam"/>
    <property type="match status" value="1"/>
</dbReference>
<keyword evidence="6 8" id="KW-0368">Histidine biosynthesis</keyword>
<gene>
    <name evidence="10" type="ORF">E3P99_01166</name>
</gene>
<dbReference type="Gene3D" id="3.20.20.140">
    <property type="entry name" value="Metal-dependent hydrolases"/>
    <property type="match status" value="1"/>
</dbReference>
<dbReference type="SUPFAM" id="SSF89550">
    <property type="entry name" value="PHP domain-like"/>
    <property type="match status" value="1"/>
</dbReference>
<feature type="domain" description="PHP" evidence="9">
    <location>
        <begin position="58"/>
        <end position="267"/>
    </location>
</feature>
<evidence type="ECO:0000256" key="3">
    <source>
        <dbReference type="ARBA" id="ARBA00013085"/>
    </source>
</evidence>
<keyword evidence="11" id="KW-1185">Reference proteome</keyword>
<evidence type="ECO:0000313" key="11">
    <source>
        <dbReference type="Proteomes" id="UP000310189"/>
    </source>
</evidence>
<evidence type="ECO:0000256" key="1">
    <source>
        <dbReference type="ARBA" id="ARBA00004970"/>
    </source>
</evidence>
<evidence type="ECO:0000259" key="9">
    <source>
        <dbReference type="Pfam" id="PF02811"/>
    </source>
</evidence>
<dbReference type="UniPathway" id="UPA00031">
    <property type="reaction ID" value="UER00013"/>
</dbReference>